<dbReference type="SUPFAM" id="SSF54236">
    <property type="entry name" value="Ubiquitin-like"/>
    <property type="match status" value="1"/>
</dbReference>
<dbReference type="PANTHER" id="PTHR38700">
    <property type="entry name" value="YALI0E22418P"/>
    <property type="match status" value="1"/>
</dbReference>
<feature type="compositionally biased region" description="Polar residues" evidence="1">
    <location>
        <begin position="842"/>
        <end position="862"/>
    </location>
</feature>
<dbReference type="SUPFAM" id="SSF50729">
    <property type="entry name" value="PH domain-like"/>
    <property type="match status" value="1"/>
</dbReference>
<evidence type="ECO:0000313" key="2">
    <source>
        <dbReference type="EMBL" id="CZT21834.1"/>
    </source>
</evidence>
<dbReference type="InterPro" id="IPR011993">
    <property type="entry name" value="PH-like_dom_sf"/>
</dbReference>
<feature type="region of interest" description="Disordered" evidence="1">
    <location>
        <begin position="545"/>
        <end position="586"/>
    </location>
</feature>
<feature type="region of interest" description="Disordered" evidence="1">
    <location>
        <begin position="1"/>
        <end position="188"/>
    </location>
</feature>
<dbReference type="Proteomes" id="UP000225277">
    <property type="component" value="Unassembled WGS sequence"/>
</dbReference>
<dbReference type="OrthoDB" id="43122at2759"/>
<organism evidence="2 3">
    <name type="scientific">Ramularia collo-cygni</name>
    <dbReference type="NCBI Taxonomy" id="112498"/>
    <lineage>
        <taxon>Eukaryota</taxon>
        <taxon>Fungi</taxon>
        <taxon>Dikarya</taxon>
        <taxon>Ascomycota</taxon>
        <taxon>Pezizomycotina</taxon>
        <taxon>Dothideomycetes</taxon>
        <taxon>Dothideomycetidae</taxon>
        <taxon>Mycosphaerellales</taxon>
        <taxon>Mycosphaerellaceae</taxon>
        <taxon>Ramularia</taxon>
    </lineage>
</organism>
<reference evidence="2 3" key="1">
    <citation type="submission" date="2016-03" db="EMBL/GenBank/DDBJ databases">
        <authorList>
            <person name="Ploux O."/>
        </authorList>
    </citation>
    <scope>NUCLEOTIDE SEQUENCE [LARGE SCALE GENOMIC DNA]</scope>
    <source>
        <strain evidence="2 3">URUG2</strain>
    </source>
</reference>
<feature type="region of interest" description="Disordered" evidence="1">
    <location>
        <begin position="627"/>
        <end position="750"/>
    </location>
</feature>
<evidence type="ECO:0000313" key="3">
    <source>
        <dbReference type="Proteomes" id="UP000225277"/>
    </source>
</evidence>
<feature type="unsure residue" description="D or N" evidence="2">
    <location>
        <position position="464"/>
    </location>
</feature>
<proteinExistence type="predicted"/>
<dbReference type="InterPro" id="IPR029071">
    <property type="entry name" value="Ubiquitin-like_domsf"/>
</dbReference>
<dbReference type="PANTHER" id="PTHR38700:SF1">
    <property type="entry name" value="PH DOMAIN-CONTAINING PROTEIN"/>
    <property type="match status" value="1"/>
</dbReference>
<sequence length="934" mass="102311">MAEMATITRPSRYKSQRRKVSAEGLQGPDQAPSPQGVDGVVRSKSRYHRRPGTAVSTSAEHAQQPTLQSQPEMPSRYHSKNRQSPQKPLNQVPLAQKPPQLRQTSSNTKQSDDRLVSPSAEVSAGDFKDEEDTLAMNSGHRRLNREQSNELVQSRSPPTPSSVPVGDLFPPPKATEKPVRHDGPPQSGQIRATRSLTELPHYDEAEADTGCFGGWFKRKRGEALPAGAAIPRARDSKGELLPIRPGGGGIVPGIDAPVSAVNAGDRLVLVEFGRSQRVFPVTPTTTSVDIIKSASICMSGNIDVKSAVLLEYFSTVGVQRPLRRYEYVRSVMNSWDSDKQNSLLLVDPASGIVEPELTMAGVPKDRPEEQSWYLFYSQKMGKWEKRFVILRPDGQIVCQKEADKMKEVANVCHLSDFDVYTPTPEKLKKKIKPPKKLCYAIKSQQKTSMFETTDNFVHFFATGDKPTAESFHKAIQGWRSWYLVNVLGEGMKEEPKPAATAAVTRAERQVSNENAKTHRVQDSVGSHYQLGSFKPLIDLEVFEKPEPTGSSQETAFTKSANQFDVNVSPERRNSTARRRNPPGVLTQKAQLKDDEPLANLQRNGSVNKRTVPAGRQLKDDEPLANLQRNDSVNKRSAVTERRAESAEFKNTGLLGRQYSQRRKNYEEKEAQPEDPWTAGPNLLNGRIDGKDGELAAAGGVKRQSSMRRQGHGAGEVKRSGSTRDRETGRRRGDSGGLQRTGSVVREKPKPLIDLTPEHREAPQFSKKAMGKGFVPGNTGGGGLIDSATSPEDLMGVPASTDWRRCGSQAVPTVGDANVKKIRGQPGENTLPYGMADDGLNGSGSVSQSSQPLQRGFSQHRQPAQTAFTGEGLLGAQEKQGWGGHSKGRGVIDGSRANGKPLVDLNYNDTFANGSLLNKVQRSEGIPAPIVDREK</sequence>
<feature type="compositionally biased region" description="Polar residues" evidence="1">
    <location>
        <begin position="548"/>
        <end position="565"/>
    </location>
</feature>
<protein>
    <recommendedName>
        <fullName evidence="4">PH domain-containing protein</fullName>
    </recommendedName>
</protein>
<feature type="compositionally biased region" description="Basic and acidic residues" evidence="1">
    <location>
        <begin position="174"/>
        <end position="183"/>
    </location>
</feature>
<evidence type="ECO:0008006" key="4">
    <source>
        <dbReference type="Google" id="ProtNLM"/>
    </source>
</evidence>
<keyword evidence="3" id="KW-1185">Reference proteome</keyword>
<feature type="region of interest" description="Disordered" evidence="1">
    <location>
        <begin position="876"/>
        <end position="897"/>
    </location>
</feature>
<dbReference type="STRING" id="112498.A0A2D3VFZ2"/>
<feature type="region of interest" description="Disordered" evidence="1">
    <location>
        <begin position="768"/>
        <end position="862"/>
    </location>
</feature>
<feature type="compositionally biased region" description="Basic and acidic residues" evidence="1">
    <location>
        <begin position="631"/>
        <end position="647"/>
    </location>
</feature>
<evidence type="ECO:0000256" key="1">
    <source>
        <dbReference type="SAM" id="MobiDB-lite"/>
    </source>
</evidence>
<feature type="compositionally biased region" description="Polar residues" evidence="1">
    <location>
        <begin position="54"/>
        <end position="72"/>
    </location>
</feature>
<gene>
    <name evidence="2" type="ORF">RCC_07701</name>
</gene>
<dbReference type="Gene3D" id="2.30.29.30">
    <property type="entry name" value="Pleckstrin-homology domain (PH domain)/Phosphotyrosine-binding domain (PTB)"/>
    <property type="match status" value="1"/>
</dbReference>
<name>A0A2D3VFZ2_9PEZI</name>
<dbReference type="AlphaFoldDB" id="A0A2D3VFZ2"/>
<feature type="compositionally biased region" description="Basic and acidic residues" evidence="1">
    <location>
        <begin position="714"/>
        <end position="733"/>
    </location>
</feature>
<accession>A0A2D3VFZ2</accession>
<dbReference type="EMBL" id="FJUY01000012">
    <property type="protein sequence ID" value="CZT21834.1"/>
    <property type="molecule type" value="Genomic_DNA"/>
</dbReference>